<dbReference type="Pfam" id="PF05175">
    <property type="entry name" value="MTS"/>
    <property type="match status" value="1"/>
</dbReference>
<dbReference type="SUPFAM" id="SSF53335">
    <property type="entry name" value="S-adenosyl-L-methionine-dependent methyltransferases"/>
    <property type="match status" value="1"/>
</dbReference>
<dbReference type="InterPro" id="IPR046977">
    <property type="entry name" value="RsmC/RlmG"/>
</dbReference>
<dbReference type="PANTHER" id="PTHR47816:SF4">
    <property type="entry name" value="RIBOSOMAL RNA SMALL SUBUNIT METHYLTRANSFERASE C"/>
    <property type="match status" value="1"/>
</dbReference>
<evidence type="ECO:0000313" key="4">
    <source>
        <dbReference type="EMBL" id="MDC5695785.1"/>
    </source>
</evidence>
<sequence>MSEHPDHYFSADPASPEERQQIRVRLDGRELTLTTARGVYSPERLDPGTAVLLAGAPDPSPSGNLLDIGCGWGPISITLALRSPAAQVWGVDVNRRALQLAALNAEAAGAGNVTFCEPDEVPEDLRFDTIWSNPPIHVGKAALHALLERWLPRLTPDGVAHLVVQKHLGSDSLQKWLNAQDWGLSCTRLSSAKAFRILEVRRSP</sequence>
<dbReference type="PANTHER" id="PTHR47816">
    <property type="entry name" value="RIBOSOMAL RNA SMALL SUBUNIT METHYLTRANSFERASE C"/>
    <property type="match status" value="1"/>
</dbReference>
<dbReference type="CDD" id="cd02440">
    <property type="entry name" value="AdoMet_MTases"/>
    <property type="match status" value="1"/>
</dbReference>
<dbReference type="InterPro" id="IPR007848">
    <property type="entry name" value="Small_mtfrase_dom"/>
</dbReference>
<protein>
    <submittedName>
        <fullName evidence="4">Methyltransferase</fullName>
    </submittedName>
</protein>
<evidence type="ECO:0000313" key="5">
    <source>
        <dbReference type="Proteomes" id="UP001150259"/>
    </source>
</evidence>
<evidence type="ECO:0000256" key="2">
    <source>
        <dbReference type="ARBA" id="ARBA00022679"/>
    </source>
</evidence>
<organism evidence="4 5">
    <name type="scientific">Intrasporangium calvum</name>
    <dbReference type="NCBI Taxonomy" id="53358"/>
    <lineage>
        <taxon>Bacteria</taxon>
        <taxon>Bacillati</taxon>
        <taxon>Actinomycetota</taxon>
        <taxon>Actinomycetes</taxon>
        <taxon>Micrococcales</taxon>
        <taxon>Intrasporangiaceae</taxon>
        <taxon>Intrasporangium</taxon>
    </lineage>
</organism>
<dbReference type="InterPro" id="IPR029063">
    <property type="entry name" value="SAM-dependent_MTases_sf"/>
</dbReference>
<dbReference type="GO" id="GO:0008168">
    <property type="term" value="F:methyltransferase activity"/>
    <property type="evidence" value="ECO:0007669"/>
    <property type="project" value="UniProtKB-KW"/>
</dbReference>
<evidence type="ECO:0000259" key="3">
    <source>
        <dbReference type="Pfam" id="PF05175"/>
    </source>
</evidence>
<feature type="domain" description="Methyltransferase small" evidence="3">
    <location>
        <begin position="30"/>
        <end position="173"/>
    </location>
</feature>
<evidence type="ECO:0000256" key="1">
    <source>
        <dbReference type="ARBA" id="ARBA00022603"/>
    </source>
</evidence>
<dbReference type="GO" id="GO:0032259">
    <property type="term" value="P:methylation"/>
    <property type="evidence" value="ECO:0007669"/>
    <property type="project" value="UniProtKB-KW"/>
</dbReference>
<dbReference type="EMBL" id="JAPFQL010000002">
    <property type="protein sequence ID" value="MDC5695785.1"/>
    <property type="molecule type" value="Genomic_DNA"/>
</dbReference>
<keyword evidence="5" id="KW-1185">Reference proteome</keyword>
<accession>A0ABT5GDB1</accession>
<dbReference type="RefSeq" id="WP_272460329.1">
    <property type="nucleotide sequence ID" value="NZ_JAPFQL010000002.1"/>
</dbReference>
<name>A0ABT5GDB1_9MICO</name>
<proteinExistence type="predicted"/>
<reference evidence="4 5" key="1">
    <citation type="submission" date="2022-11" db="EMBL/GenBank/DDBJ databases">
        <title>Anaerobic phenanthrene biodegradation by a DNRA strain PheN6.</title>
        <authorList>
            <person name="Zhang Z."/>
        </authorList>
    </citation>
    <scope>NUCLEOTIDE SEQUENCE [LARGE SCALE GENOMIC DNA]</scope>
    <source>
        <strain evidence="4 5">PheN6</strain>
    </source>
</reference>
<dbReference type="Proteomes" id="UP001150259">
    <property type="component" value="Unassembled WGS sequence"/>
</dbReference>
<gene>
    <name evidence="4" type="ORF">OO014_00835</name>
</gene>
<keyword evidence="2" id="KW-0808">Transferase</keyword>
<comment type="caution">
    <text evidence="4">The sequence shown here is derived from an EMBL/GenBank/DDBJ whole genome shotgun (WGS) entry which is preliminary data.</text>
</comment>
<keyword evidence="1 4" id="KW-0489">Methyltransferase</keyword>
<dbReference type="Gene3D" id="3.40.50.150">
    <property type="entry name" value="Vaccinia Virus protein VP39"/>
    <property type="match status" value="1"/>
</dbReference>